<evidence type="ECO:0008006" key="4">
    <source>
        <dbReference type="Google" id="ProtNLM"/>
    </source>
</evidence>
<protein>
    <recommendedName>
        <fullName evidence="4">Lipoprotein</fullName>
    </recommendedName>
</protein>
<feature type="coiled-coil region" evidence="1">
    <location>
        <begin position="138"/>
        <end position="196"/>
    </location>
</feature>
<keyword evidence="1" id="KW-0175">Coiled coil</keyword>
<sequence length="201" mass="22352">MNVRIVLAAVYAGGLLASGCVPRETHQQLLTTLEEARKAEAEARKAEAEARKSEAQAAAACESFKKKAMAELDAVHQQKAKLLNELTEARNGAKDVETKLAVEQVKVATLREEKQKLMTGTTTTKDEIARIQKRMGELETSAARAFELEKRLEEQEQEISRLQEAAAERDALNTKVAALMQEREQLKAELQRQRDALKPAK</sequence>
<reference evidence="2" key="1">
    <citation type="submission" date="2022-10" db="EMBL/GenBank/DDBJ databases">
        <authorList>
            <person name="Koch H."/>
        </authorList>
    </citation>
    <scope>NUCLEOTIDE SEQUENCE</scope>
    <source>
        <strain evidence="2">DNF</strain>
    </source>
</reference>
<evidence type="ECO:0000313" key="3">
    <source>
        <dbReference type="Proteomes" id="UP001179121"/>
    </source>
</evidence>
<dbReference type="RefSeq" id="WP_289269066.1">
    <property type="nucleotide sequence ID" value="NZ_OX365700.1"/>
</dbReference>
<evidence type="ECO:0000313" key="2">
    <source>
        <dbReference type="EMBL" id="CAI4032334.1"/>
    </source>
</evidence>
<organism evidence="2 3">
    <name type="scientific">Nitrospira tepida</name>
    <dbReference type="NCBI Taxonomy" id="2973512"/>
    <lineage>
        <taxon>Bacteria</taxon>
        <taxon>Pseudomonadati</taxon>
        <taxon>Nitrospirota</taxon>
        <taxon>Nitrospiria</taxon>
        <taxon>Nitrospirales</taxon>
        <taxon>Nitrospiraceae</taxon>
        <taxon>Nitrospira</taxon>
    </lineage>
</organism>
<dbReference type="EMBL" id="OX365700">
    <property type="protein sequence ID" value="CAI4032334.1"/>
    <property type="molecule type" value="Genomic_DNA"/>
</dbReference>
<dbReference type="KEGG" id="nti:DNFV4_02764"/>
<feature type="coiled-coil region" evidence="1">
    <location>
        <begin position="26"/>
        <end position="113"/>
    </location>
</feature>
<proteinExistence type="predicted"/>
<gene>
    <name evidence="2" type="ORF">DNFV4_02764</name>
</gene>
<dbReference type="Proteomes" id="UP001179121">
    <property type="component" value="Chromosome"/>
</dbReference>
<name>A0AA86N0B8_9BACT</name>
<accession>A0AA86N0B8</accession>
<dbReference type="PROSITE" id="PS51257">
    <property type="entry name" value="PROKAR_LIPOPROTEIN"/>
    <property type="match status" value="1"/>
</dbReference>
<dbReference type="AlphaFoldDB" id="A0AA86N0B8"/>
<evidence type="ECO:0000256" key="1">
    <source>
        <dbReference type="SAM" id="Coils"/>
    </source>
</evidence>
<keyword evidence="3" id="KW-1185">Reference proteome</keyword>